<dbReference type="Pfam" id="PF04539">
    <property type="entry name" value="Sigma70_r3"/>
    <property type="match status" value="1"/>
</dbReference>
<dbReference type="GO" id="GO:0003677">
    <property type="term" value="F:DNA binding"/>
    <property type="evidence" value="ECO:0007669"/>
    <property type="project" value="UniProtKB-KW"/>
</dbReference>
<dbReference type="PANTHER" id="PTHR30603">
    <property type="entry name" value="RNA POLYMERASE SIGMA FACTOR RPO"/>
    <property type="match status" value="1"/>
</dbReference>
<dbReference type="Gene3D" id="1.20.120.1810">
    <property type="match status" value="1"/>
</dbReference>
<dbReference type="InterPro" id="IPR014284">
    <property type="entry name" value="RNA_pol_sigma-70_dom"/>
</dbReference>
<evidence type="ECO:0000313" key="9">
    <source>
        <dbReference type="EMBL" id="CAE0467946.1"/>
    </source>
</evidence>
<feature type="compositionally biased region" description="Polar residues" evidence="6">
    <location>
        <begin position="364"/>
        <end position="373"/>
    </location>
</feature>
<evidence type="ECO:0000256" key="1">
    <source>
        <dbReference type="ARBA" id="ARBA00007788"/>
    </source>
</evidence>
<keyword evidence="3" id="KW-0731">Sigma factor</keyword>
<dbReference type="PANTHER" id="PTHR30603:SF47">
    <property type="entry name" value="RNA POLYMERASE SIGMA FACTOR SIGD, CHLOROPLASTIC"/>
    <property type="match status" value="1"/>
</dbReference>
<feature type="region of interest" description="Disordered" evidence="6">
    <location>
        <begin position="364"/>
        <end position="384"/>
    </location>
</feature>
<evidence type="ECO:0008006" key="10">
    <source>
        <dbReference type="Google" id="ProtNLM"/>
    </source>
</evidence>
<dbReference type="InterPro" id="IPR013324">
    <property type="entry name" value="RNA_pol_sigma_r3/r4-like"/>
</dbReference>
<feature type="domain" description="RNA polymerase sigma-70 region 3" evidence="7">
    <location>
        <begin position="606"/>
        <end position="668"/>
    </location>
</feature>
<dbReference type="GO" id="GO:0016987">
    <property type="term" value="F:sigma factor activity"/>
    <property type="evidence" value="ECO:0007669"/>
    <property type="project" value="UniProtKB-KW"/>
</dbReference>
<dbReference type="Gene3D" id="1.10.10.10">
    <property type="entry name" value="Winged helix-like DNA-binding domain superfamily/Winged helix DNA-binding domain"/>
    <property type="match status" value="2"/>
</dbReference>
<dbReference type="Pfam" id="PF04542">
    <property type="entry name" value="Sigma70_r2"/>
    <property type="match status" value="1"/>
</dbReference>
<evidence type="ECO:0000256" key="2">
    <source>
        <dbReference type="ARBA" id="ARBA00023015"/>
    </source>
</evidence>
<reference evidence="9" key="1">
    <citation type="submission" date="2021-01" db="EMBL/GenBank/DDBJ databases">
        <authorList>
            <person name="Corre E."/>
            <person name="Pelletier E."/>
            <person name="Niang G."/>
            <person name="Scheremetjew M."/>
            <person name="Finn R."/>
            <person name="Kale V."/>
            <person name="Holt S."/>
            <person name="Cochrane G."/>
            <person name="Meng A."/>
            <person name="Brown T."/>
            <person name="Cohen L."/>
        </authorList>
    </citation>
    <scope>NUCLEOTIDE SEQUENCE</scope>
    <source>
        <strain evidence="9">MM31A-1</strain>
    </source>
</reference>
<dbReference type="InterPro" id="IPR013325">
    <property type="entry name" value="RNA_pol_sigma_r2"/>
</dbReference>
<feature type="domain" description="RNA polymerase sigma-70 region 2" evidence="8">
    <location>
        <begin position="520"/>
        <end position="586"/>
    </location>
</feature>
<keyword evidence="4" id="KW-0238">DNA-binding</keyword>
<comment type="similarity">
    <text evidence="1">Belongs to the sigma-70 factor family.</text>
</comment>
<keyword evidence="5" id="KW-0804">Transcription</keyword>
<evidence type="ECO:0000256" key="6">
    <source>
        <dbReference type="SAM" id="MobiDB-lite"/>
    </source>
</evidence>
<sequence length="782" mass="87437">MIYPTSFSAFEPSQTTTSVLKNTSKGATKRRSLAAMTAVTVALCSTCCVNAFSLNQPDMAKANRSRGPLHIDSINDRAGSQLTSTSLIMAVKDPDILWADFIGKKKRKTSKKKKSRLPRGKASSIQTLSTDELFLLESSFDINLGPNAFLAIRTQRARNSGEITKKKRKVVKKNSTRIKVEKVTSTSRRPLKKKLVKKSVPVRSKKVVEAKQILKAALSKRVKSKPTKIKAVLPQRKKAVKKTSTAAAAAAPSITASAVPQINKKNVKATRVVITALPKRVKSKQTKTITVDRRKASAVEAVLPKRKRAPKKKVTIKKKKVVKKAVLVALEPLSSSSKEETFPTISKIDAASNQEHEKDIIAPTSRNGKSSTMPGFLDRTHTRGHQSFRDGLKIAQKANVNSNRRNVATHMKKVLTSKSETKKRVKANSEAMYQSSGTVPDSLIAYANEFHQVERITPKEEAELGTKTQEAMKLQKFFDELKDKMGRDPTDDEWCKASGMIDVNEIELVIDEGTAAKDILVTSNLRLVQGVVNLYIRNGLGTEYNAGDLMQEGTMALIRAAEKFEPTRGFRFSTYAMYWIRAAVKRSQILQSRIINVPQRHHESHKKITKVEAELKKELGRKPTEKELAASVGITPVQMERSLTAMAQKCFSLDSELENTNNPNKGDLNKATMHNILAAQYDNAEYTQLQSKFMKEDLTCTLNRYLTAHEVDLLLLRYGLMDERTLPFGFSGPLTIAEVSRLVGLKPDKVRRMINKCLRQLRHLIAHEWEDFESFLQKDLRN</sequence>
<organism evidence="9">
    <name type="scientific">Chaetoceros debilis</name>
    <dbReference type="NCBI Taxonomy" id="122233"/>
    <lineage>
        <taxon>Eukaryota</taxon>
        <taxon>Sar</taxon>
        <taxon>Stramenopiles</taxon>
        <taxon>Ochrophyta</taxon>
        <taxon>Bacillariophyta</taxon>
        <taxon>Coscinodiscophyceae</taxon>
        <taxon>Chaetocerotophycidae</taxon>
        <taxon>Chaetocerotales</taxon>
        <taxon>Chaetocerotaceae</taxon>
        <taxon>Chaetoceros</taxon>
    </lineage>
</organism>
<evidence type="ECO:0000256" key="3">
    <source>
        <dbReference type="ARBA" id="ARBA00023082"/>
    </source>
</evidence>
<gene>
    <name evidence="9" type="ORF">CDEB00056_LOCUS12799</name>
</gene>
<dbReference type="InterPro" id="IPR007624">
    <property type="entry name" value="RNA_pol_sigma70_r3"/>
</dbReference>
<evidence type="ECO:0000256" key="4">
    <source>
        <dbReference type="ARBA" id="ARBA00023125"/>
    </source>
</evidence>
<evidence type="ECO:0000259" key="7">
    <source>
        <dbReference type="Pfam" id="PF04539"/>
    </source>
</evidence>
<dbReference type="InterPro" id="IPR036388">
    <property type="entry name" value="WH-like_DNA-bd_sf"/>
</dbReference>
<dbReference type="PRINTS" id="PR00046">
    <property type="entry name" value="SIGMA70FCT"/>
</dbReference>
<accession>A0A7S3VAE9</accession>
<protein>
    <recommendedName>
        <fullName evidence="10">RNA polymerase sigma-70 domain-containing protein</fullName>
    </recommendedName>
</protein>
<dbReference type="InterPro" id="IPR007627">
    <property type="entry name" value="RNA_pol_sigma70_r2"/>
</dbReference>
<evidence type="ECO:0000259" key="8">
    <source>
        <dbReference type="Pfam" id="PF04542"/>
    </source>
</evidence>
<proteinExistence type="inferred from homology"/>
<dbReference type="GO" id="GO:0006352">
    <property type="term" value="P:DNA-templated transcription initiation"/>
    <property type="evidence" value="ECO:0007669"/>
    <property type="project" value="InterPro"/>
</dbReference>
<dbReference type="AlphaFoldDB" id="A0A7S3VAE9"/>
<dbReference type="NCBIfam" id="TIGR02937">
    <property type="entry name" value="sigma70-ECF"/>
    <property type="match status" value="1"/>
</dbReference>
<keyword evidence="2" id="KW-0805">Transcription regulation</keyword>
<dbReference type="SUPFAM" id="SSF88659">
    <property type="entry name" value="Sigma3 and sigma4 domains of RNA polymerase sigma factors"/>
    <property type="match status" value="2"/>
</dbReference>
<dbReference type="SUPFAM" id="SSF88946">
    <property type="entry name" value="Sigma2 domain of RNA polymerase sigma factors"/>
    <property type="match status" value="1"/>
</dbReference>
<dbReference type="InterPro" id="IPR000943">
    <property type="entry name" value="RNA_pol_sigma70"/>
</dbReference>
<name>A0A7S3VAE9_9STRA</name>
<dbReference type="InterPro" id="IPR050239">
    <property type="entry name" value="Sigma-70_RNA_pol_init_factors"/>
</dbReference>
<evidence type="ECO:0000256" key="5">
    <source>
        <dbReference type="ARBA" id="ARBA00023163"/>
    </source>
</evidence>
<dbReference type="EMBL" id="HBIO01016614">
    <property type="protein sequence ID" value="CAE0467946.1"/>
    <property type="molecule type" value="Transcribed_RNA"/>
</dbReference>